<name>A0A2M7UVD6_9BACT</name>
<evidence type="ECO:0000313" key="3">
    <source>
        <dbReference type="Proteomes" id="UP000230081"/>
    </source>
</evidence>
<dbReference type="Gene3D" id="3.40.50.200">
    <property type="entry name" value="Peptidase S8/S53 domain"/>
    <property type="match status" value="1"/>
</dbReference>
<dbReference type="Proteomes" id="UP000230081">
    <property type="component" value="Unassembled WGS sequence"/>
</dbReference>
<dbReference type="SUPFAM" id="SSF52743">
    <property type="entry name" value="Subtilisin-like"/>
    <property type="match status" value="1"/>
</dbReference>
<feature type="domain" description="Fervidolysin-like N-terminal prodomain" evidence="1">
    <location>
        <begin position="61"/>
        <end position="91"/>
    </location>
</feature>
<protein>
    <recommendedName>
        <fullName evidence="1">Fervidolysin-like N-terminal prodomain domain-containing protein</fullName>
    </recommendedName>
</protein>
<dbReference type="GO" id="GO:0006508">
    <property type="term" value="P:proteolysis"/>
    <property type="evidence" value="ECO:0007669"/>
    <property type="project" value="InterPro"/>
</dbReference>
<organism evidence="2 3">
    <name type="scientific">Candidatus Nealsonbacteria bacterium CG_4_10_14_0_2_um_filter_39_15</name>
    <dbReference type="NCBI Taxonomy" id="1974681"/>
    <lineage>
        <taxon>Bacteria</taxon>
        <taxon>Candidatus Nealsoniibacteriota</taxon>
    </lineage>
</organism>
<proteinExistence type="predicted"/>
<dbReference type="AlphaFoldDB" id="A0A2M7UVD6"/>
<sequence length="157" mass="17075">MGKIKIGLIILGSIALVGLVVAGVGIAKSSEIKEADNVNVISKAEYVTDEVIVKFKGDEKPFQVLKVPQGKVKEEVEKYQKRADVIYAEPNYIAYALWTPNDPYYGYQWHLDNSVYGGIQMEEAWELLGAPGTPGLGVTLAVVDTGIRKGTDLANTC</sequence>
<dbReference type="GO" id="GO:0004252">
    <property type="term" value="F:serine-type endopeptidase activity"/>
    <property type="evidence" value="ECO:0007669"/>
    <property type="project" value="InterPro"/>
</dbReference>
<gene>
    <name evidence="2" type="ORF">COX91_02925</name>
</gene>
<accession>A0A2M7UVD6</accession>
<dbReference type="EMBL" id="PFPA01000071">
    <property type="protein sequence ID" value="PIZ87933.1"/>
    <property type="molecule type" value="Genomic_DNA"/>
</dbReference>
<feature type="non-terminal residue" evidence="2">
    <location>
        <position position="157"/>
    </location>
</feature>
<dbReference type="InterPro" id="IPR054399">
    <property type="entry name" value="Fervidolysin-like_N_prodom"/>
</dbReference>
<dbReference type="Pfam" id="PF22148">
    <property type="entry name" value="Fervidolysin_NPro-like"/>
    <property type="match status" value="1"/>
</dbReference>
<reference evidence="3" key="1">
    <citation type="submission" date="2017-09" db="EMBL/GenBank/DDBJ databases">
        <title>Depth-based differentiation of microbial function through sediment-hosted aquifers and enrichment of novel symbionts in the deep terrestrial subsurface.</title>
        <authorList>
            <person name="Probst A.J."/>
            <person name="Ladd B."/>
            <person name="Jarett J.K."/>
            <person name="Geller-Mcgrath D.E."/>
            <person name="Sieber C.M.K."/>
            <person name="Emerson J.B."/>
            <person name="Anantharaman K."/>
            <person name="Thomas B.C."/>
            <person name="Malmstrom R."/>
            <person name="Stieglmeier M."/>
            <person name="Klingl A."/>
            <person name="Woyke T."/>
            <person name="Ryan C.M."/>
            <person name="Banfield J.F."/>
        </authorList>
    </citation>
    <scope>NUCLEOTIDE SEQUENCE [LARGE SCALE GENOMIC DNA]</scope>
</reference>
<evidence type="ECO:0000259" key="1">
    <source>
        <dbReference type="Pfam" id="PF22148"/>
    </source>
</evidence>
<dbReference type="InterPro" id="IPR036852">
    <property type="entry name" value="Peptidase_S8/S53_dom_sf"/>
</dbReference>
<comment type="caution">
    <text evidence="2">The sequence shown here is derived from an EMBL/GenBank/DDBJ whole genome shotgun (WGS) entry which is preliminary data.</text>
</comment>
<evidence type="ECO:0000313" key="2">
    <source>
        <dbReference type="EMBL" id="PIZ87933.1"/>
    </source>
</evidence>